<gene>
    <name evidence="3" type="ORF">DCC81_20145</name>
</gene>
<evidence type="ECO:0008006" key="5">
    <source>
        <dbReference type="Google" id="ProtNLM"/>
    </source>
</evidence>
<feature type="chain" id="PRO_5015607432" description="VCBS repeat-containing protein" evidence="2">
    <location>
        <begin position="20"/>
        <end position="215"/>
    </location>
</feature>
<dbReference type="EMBL" id="QCYK01000003">
    <property type="protein sequence ID" value="PUZ22745.1"/>
    <property type="molecule type" value="Genomic_DNA"/>
</dbReference>
<dbReference type="InterPro" id="IPR028994">
    <property type="entry name" value="Integrin_alpha_N"/>
</dbReference>
<evidence type="ECO:0000313" key="4">
    <source>
        <dbReference type="Proteomes" id="UP000244450"/>
    </source>
</evidence>
<dbReference type="SUPFAM" id="SSF69318">
    <property type="entry name" value="Integrin alpha N-terminal domain"/>
    <property type="match status" value="1"/>
</dbReference>
<dbReference type="Proteomes" id="UP000244450">
    <property type="component" value="Unassembled WGS sequence"/>
</dbReference>
<accession>A0A2T7BCE7</accession>
<feature type="compositionally biased region" description="Low complexity" evidence="1">
    <location>
        <begin position="33"/>
        <end position="42"/>
    </location>
</feature>
<proteinExistence type="predicted"/>
<reference evidence="3 4" key="1">
    <citation type="submission" date="2018-04" db="EMBL/GenBank/DDBJ databases">
        <title>Chitinophaga fuyangensis sp. nov., isolated from soil in a chemical factory.</title>
        <authorList>
            <person name="Chen K."/>
        </authorList>
    </citation>
    <scope>NUCLEOTIDE SEQUENCE [LARGE SCALE GENOMIC DNA]</scope>
    <source>
        <strain evidence="3 4">LY-1</strain>
    </source>
</reference>
<feature type="region of interest" description="Disordered" evidence="1">
    <location>
        <begin position="22"/>
        <end position="52"/>
    </location>
</feature>
<evidence type="ECO:0000256" key="2">
    <source>
        <dbReference type="SAM" id="SignalP"/>
    </source>
</evidence>
<dbReference type="OrthoDB" id="637392at2"/>
<dbReference type="AlphaFoldDB" id="A0A2T7BCE7"/>
<keyword evidence="2" id="KW-0732">Signal</keyword>
<keyword evidence="4" id="KW-1185">Reference proteome</keyword>
<comment type="caution">
    <text evidence="3">The sequence shown here is derived from an EMBL/GenBank/DDBJ whole genome shotgun (WGS) entry which is preliminary data.</text>
</comment>
<evidence type="ECO:0000256" key="1">
    <source>
        <dbReference type="SAM" id="MobiDB-lite"/>
    </source>
</evidence>
<evidence type="ECO:0000313" key="3">
    <source>
        <dbReference type="EMBL" id="PUZ22745.1"/>
    </source>
</evidence>
<feature type="signal peptide" evidence="2">
    <location>
        <begin position="1"/>
        <end position="19"/>
    </location>
</feature>
<protein>
    <recommendedName>
        <fullName evidence="5">VCBS repeat-containing protein</fullName>
    </recommendedName>
</protein>
<organism evidence="3 4">
    <name type="scientific">Chitinophaga parva</name>
    <dbReference type="NCBI Taxonomy" id="2169414"/>
    <lineage>
        <taxon>Bacteria</taxon>
        <taxon>Pseudomonadati</taxon>
        <taxon>Bacteroidota</taxon>
        <taxon>Chitinophagia</taxon>
        <taxon>Chitinophagales</taxon>
        <taxon>Chitinophagaceae</taxon>
        <taxon>Chitinophaga</taxon>
    </lineage>
</organism>
<name>A0A2T7BCE7_9BACT</name>
<dbReference type="RefSeq" id="WP_108688490.1">
    <property type="nucleotide sequence ID" value="NZ_QCYK01000003.1"/>
</dbReference>
<sequence length="215" mass="23817">MKKLTLAALVLFCCCHVQTAPVQSTPATPPPVADTTPAANAPSDDDPAWDTTFSDYDVPFTDTLNGDFNGDGQTEMAFTVRTVRQRGNPMENGSPGAFEVHFSDTTIPALPIGCCEARLVPEGDLNHDNADDFSVFMEPQNGNTYWFSTYTFKNKKWEQVMDELLVPTGGDFVPDSDLLKRVSLENDTLYYYDNDFGGEDLHQLIRKKVTPPTHP</sequence>